<sequence length="300" mass="32641">MNRLPAYLLALGLAFAGPTLAQAQAQPPYEEAVSLYEDKDYKGARVIAEALAKKGDARAMAMMGVLYQKGQGVEADLNKAADFYAQAADKGNVGAQYSLGEIYLNGMLGEADPDRGRYWMEKAAKQGKAEAQHRMGLLAASETPPDWLEAAEWFDKAALQGYADSQYNLGVLFTEGRGVEQNKIRAGEWFAKAAVKGHRDAALDYGIMVFRGDGVKKDEKVGAQWLLVSAKRGNPVAQNRVALLFATGRVFAVNPVEAVKWHTLAKAGGRNDAWLDEFVGRLPEAQRQEGEAKAKAFKPD</sequence>
<organism evidence="1 2">
    <name type="scientific">Taklimakanibacter albus</name>
    <dbReference type="NCBI Taxonomy" id="2800327"/>
    <lineage>
        <taxon>Bacteria</taxon>
        <taxon>Pseudomonadati</taxon>
        <taxon>Pseudomonadota</taxon>
        <taxon>Alphaproteobacteria</taxon>
        <taxon>Hyphomicrobiales</taxon>
        <taxon>Aestuariivirgaceae</taxon>
        <taxon>Taklimakanibacter</taxon>
    </lineage>
</organism>
<evidence type="ECO:0000313" key="1">
    <source>
        <dbReference type="EMBL" id="MBK1868771.1"/>
    </source>
</evidence>
<reference evidence="1" key="1">
    <citation type="submission" date="2021-01" db="EMBL/GenBank/DDBJ databases">
        <authorList>
            <person name="Sun Q."/>
        </authorList>
    </citation>
    <scope>NUCLEOTIDE SEQUENCE</scope>
    <source>
        <strain evidence="1">YIM B02566</strain>
    </source>
</reference>
<gene>
    <name evidence="1" type="ORF">JHL16_20610</name>
</gene>
<evidence type="ECO:0000313" key="2">
    <source>
        <dbReference type="Proteomes" id="UP000616151"/>
    </source>
</evidence>
<proteinExistence type="predicted"/>
<comment type="caution">
    <text evidence="1">The sequence shown here is derived from an EMBL/GenBank/DDBJ whole genome shotgun (WGS) entry which is preliminary data.</text>
</comment>
<accession>A0ACC5R7X4</accession>
<protein>
    <submittedName>
        <fullName evidence="1">Sel1 repeat family protein</fullName>
    </submittedName>
</protein>
<dbReference type="EMBL" id="JAENHL010000007">
    <property type="protein sequence ID" value="MBK1868771.1"/>
    <property type="molecule type" value="Genomic_DNA"/>
</dbReference>
<name>A0ACC5R7X4_9HYPH</name>
<dbReference type="Proteomes" id="UP000616151">
    <property type="component" value="Unassembled WGS sequence"/>
</dbReference>
<keyword evidence="2" id="KW-1185">Reference proteome</keyword>